<accession>A0A918D7L3</accession>
<reference evidence="2 3" key="1">
    <citation type="journal article" date="2014" name="Int. J. Syst. Evol. Microbiol.">
        <title>Complete genome sequence of Corynebacterium casei LMG S-19264T (=DSM 44701T), isolated from a smear-ripened cheese.</title>
        <authorList>
            <consortium name="US DOE Joint Genome Institute (JGI-PGF)"/>
            <person name="Walter F."/>
            <person name="Albersmeier A."/>
            <person name="Kalinowski J."/>
            <person name="Ruckert C."/>
        </authorList>
    </citation>
    <scope>NUCLEOTIDE SEQUENCE [LARGE SCALE GENOMIC DNA]</scope>
    <source>
        <strain evidence="2 3">CGMCC 4.7111</strain>
    </source>
</reference>
<comment type="caution">
    <text evidence="2">The sequence shown here is derived from an EMBL/GenBank/DDBJ whole genome shotgun (WGS) entry which is preliminary data.</text>
</comment>
<keyword evidence="3" id="KW-1185">Reference proteome</keyword>
<evidence type="ECO:0000313" key="2">
    <source>
        <dbReference type="EMBL" id="GGN81598.1"/>
    </source>
</evidence>
<dbReference type="EMBL" id="BMMM01000014">
    <property type="protein sequence ID" value="GGN81598.1"/>
    <property type="molecule type" value="Genomic_DNA"/>
</dbReference>
<keyword evidence="1" id="KW-0175">Coiled coil</keyword>
<dbReference type="RefSeq" id="WP_189189941.1">
    <property type="nucleotide sequence ID" value="NZ_BMMM01000014.1"/>
</dbReference>
<protein>
    <submittedName>
        <fullName evidence="2">Uncharacterized protein</fullName>
    </submittedName>
</protein>
<sequence length="242" mass="25868">MVKPECQDIESQLQYARNELAIAQQDWLAEPVNSGNKQRLKKEVTRLYKQVVELEHSLRDCEGLPQYPHPVRALLNSVVSVSANASIFTAGGASNVPAGMTFSNIDYVTVEFTFPDTVVGTVVAGVPPFTVTNFISAKTTSTVVGVFERSTGHIDLPMARFDVRQSLNVAANGSVDFMPLTTRTVPSPMAPGGILTGMPLDRSVIPGRVILVGSSVMQGALCFNGTSVDLMINGVLSAFPPA</sequence>
<gene>
    <name evidence="2" type="ORF">GCM10011579_068370</name>
</gene>
<dbReference type="Proteomes" id="UP000600365">
    <property type="component" value="Unassembled WGS sequence"/>
</dbReference>
<evidence type="ECO:0000313" key="3">
    <source>
        <dbReference type="Proteomes" id="UP000600365"/>
    </source>
</evidence>
<organism evidence="2 3">
    <name type="scientific">Streptomyces albiflavescens</name>
    <dbReference type="NCBI Taxonomy" id="1623582"/>
    <lineage>
        <taxon>Bacteria</taxon>
        <taxon>Bacillati</taxon>
        <taxon>Actinomycetota</taxon>
        <taxon>Actinomycetes</taxon>
        <taxon>Kitasatosporales</taxon>
        <taxon>Streptomycetaceae</taxon>
        <taxon>Streptomyces</taxon>
    </lineage>
</organism>
<feature type="coiled-coil region" evidence="1">
    <location>
        <begin position="6"/>
        <end position="57"/>
    </location>
</feature>
<name>A0A918D7L3_9ACTN</name>
<proteinExistence type="predicted"/>
<evidence type="ECO:0000256" key="1">
    <source>
        <dbReference type="SAM" id="Coils"/>
    </source>
</evidence>
<dbReference type="AlphaFoldDB" id="A0A918D7L3"/>